<accession>A0A3E1K8X6</accession>
<dbReference type="SUPFAM" id="SSF52317">
    <property type="entry name" value="Class I glutamine amidotransferase-like"/>
    <property type="match status" value="1"/>
</dbReference>
<evidence type="ECO:0000313" key="1">
    <source>
        <dbReference type="EMBL" id="RFF30529.1"/>
    </source>
</evidence>
<dbReference type="CDD" id="cd01745">
    <property type="entry name" value="GATase1_2"/>
    <property type="match status" value="1"/>
</dbReference>
<dbReference type="GO" id="GO:0033969">
    <property type="term" value="F:gamma-glutamyl-gamma-aminobutyrate hydrolase activity"/>
    <property type="evidence" value="ECO:0007669"/>
    <property type="project" value="TreeGrafter"/>
</dbReference>
<gene>
    <name evidence="1" type="ORF">DZC52_07285</name>
</gene>
<evidence type="ECO:0000313" key="2">
    <source>
        <dbReference type="Proteomes" id="UP000260351"/>
    </source>
</evidence>
<sequence>MSARPVIGVTGPDRGGLAAWWFSALAVRRAGGRPLRIRPSRPADVARLDGLILGGGADVSPRLYGQHKQPRPERMTDRGASGWRRLIGLVLFPLMAGLRRLLTTKRGGPDRARDELEYRLIGEAQEAGLPMLGICRGMQLINVALGGSLHQHLVGFYDEYPAIRSVLPRKRVVIEDGTRIARLLGAGDCWVNALHSQAIDKLAAGMTVGAVESNGIIQAMECADGPWLIGVQWHPEYLPQRRRQQALFRSLVEAARTIDRS</sequence>
<proteinExistence type="predicted"/>
<dbReference type="OrthoDB" id="9813383at2"/>
<dbReference type="EMBL" id="QUZK01000034">
    <property type="protein sequence ID" value="RFF30529.1"/>
    <property type="molecule type" value="Genomic_DNA"/>
</dbReference>
<keyword evidence="1" id="KW-0378">Hydrolase</keyword>
<dbReference type="InterPro" id="IPR044668">
    <property type="entry name" value="PuuD-like"/>
</dbReference>
<comment type="caution">
    <text evidence="1">The sequence shown here is derived from an EMBL/GenBank/DDBJ whole genome shotgun (WGS) entry which is preliminary data.</text>
</comment>
<reference evidence="1 2" key="1">
    <citation type="submission" date="2018-08" db="EMBL/GenBank/DDBJ databases">
        <title>Wenzhouxiangella salilacus sp. nov., a novel bacterium isolated from a saline lake in Xinjiang Province, China.</title>
        <authorList>
            <person name="Han S."/>
        </authorList>
    </citation>
    <scope>NUCLEOTIDE SEQUENCE [LARGE SCALE GENOMIC DNA]</scope>
    <source>
        <strain evidence="1 2">XDB06</strain>
    </source>
</reference>
<dbReference type="InterPro" id="IPR011697">
    <property type="entry name" value="Peptidase_C26"/>
</dbReference>
<keyword evidence="2" id="KW-1185">Reference proteome</keyword>
<dbReference type="PANTHER" id="PTHR43235:SF1">
    <property type="entry name" value="GLUTAMINE AMIDOTRANSFERASE PB2B2.05-RELATED"/>
    <property type="match status" value="1"/>
</dbReference>
<dbReference type="Proteomes" id="UP000260351">
    <property type="component" value="Unassembled WGS sequence"/>
</dbReference>
<organism evidence="1 2">
    <name type="scientific">Wenzhouxiangella sediminis</name>
    <dbReference type="NCBI Taxonomy" id="1792836"/>
    <lineage>
        <taxon>Bacteria</taxon>
        <taxon>Pseudomonadati</taxon>
        <taxon>Pseudomonadota</taxon>
        <taxon>Gammaproteobacteria</taxon>
        <taxon>Chromatiales</taxon>
        <taxon>Wenzhouxiangellaceae</taxon>
        <taxon>Wenzhouxiangella</taxon>
    </lineage>
</organism>
<dbReference type="InterPro" id="IPR029062">
    <property type="entry name" value="Class_I_gatase-like"/>
</dbReference>
<dbReference type="PANTHER" id="PTHR43235">
    <property type="entry name" value="GLUTAMINE AMIDOTRANSFERASE PB2B2.05-RELATED"/>
    <property type="match status" value="1"/>
</dbReference>
<dbReference type="Pfam" id="PF07722">
    <property type="entry name" value="Peptidase_C26"/>
    <property type="match status" value="2"/>
</dbReference>
<name>A0A3E1K8X6_9GAMM</name>
<dbReference type="GO" id="GO:0006598">
    <property type="term" value="P:polyamine catabolic process"/>
    <property type="evidence" value="ECO:0007669"/>
    <property type="project" value="TreeGrafter"/>
</dbReference>
<dbReference type="RefSeq" id="WP_116650471.1">
    <property type="nucleotide sequence ID" value="NZ_QUZK01000034.1"/>
</dbReference>
<dbReference type="GO" id="GO:0005829">
    <property type="term" value="C:cytosol"/>
    <property type="evidence" value="ECO:0007669"/>
    <property type="project" value="TreeGrafter"/>
</dbReference>
<dbReference type="Gene3D" id="3.40.50.880">
    <property type="match status" value="1"/>
</dbReference>
<dbReference type="AlphaFoldDB" id="A0A3E1K8X6"/>
<dbReference type="PROSITE" id="PS51273">
    <property type="entry name" value="GATASE_TYPE_1"/>
    <property type="match status" value="1"/>
</dbReference>
<protein>
    <submittedName>
        <fullName evidence="1">Gamma-glutamyl-gamma-aminobutyrate hydrolase family protein</fullName>
    </submittedName>
</protein>